<accession>A0ABU1YYD5</accession>
<evidence type="ECO:0000313" key="12">
    <source>
        <dbReference type="Proteomes" id="UP001180715"/>
    </source>
</evidence>
<proteinExistence type="inferred from homology"/>
<dbReference type="InterPro" id="IPR039793">
    <property type="entry name" value="UROS/Hem4"/>
</dbReference>
<dbReference type="SUPFAM" id="SSF69618">
    <property type="entry name" value="HemD-like"/>
    <property type="match status" value="1"/>
</dbReference>
<dbReference type="RefSeq" id="WP_239446939.1">
    <property type="nucleotide sequence ID" value="NZ_JAKRCW010000012.1"/>
</dbReference>
<dbReference type="Gene3D" id="3.40.50.10090">
    <property type="match status" value="2"/>
</dbReference>
<evidence type="ECO:0000256" key="2">
    <source>
        <dbReference type="ARBA" id="ARBA00008133"/>
    </source>
</evidence>
<dbReference type="Proteomes" id="UP001180715">
    <property type="component" value="Unassembled WGS sequence"/>
</dbReference>
<dbReference type="PANTHER" id="PTHR38042">
    <property type="entry name" value="UROPORPHYRINOGEN-III SYNTHASE, CHLOROPLASTIC"/>
    <property type="match status" value="1"/>
</dbReference>
<keyword evidence="4 9" id="KW-0456">Lyase</keyword>
<evidence type="ECO:0000256" key="1">
    <source>
        <dbReference type="ARBA" id="ARBA00004772"/>
    </source>
</evidence>
<evidence type="ECO:0000256" key="9">
    <source>
        <dbReference type="RuleBase" id="RU366031"/>
    </source>
</evidence>
<dbReference type="InterPro" id="IPR036108">
    <property type="entry name" value="4pyrrol_syn_uPrphyn_synt_sf"/>
</dbReference>
<dbReference type="PANTHER" id="PTHR38042:SF1">
    <property type="entry name" value="UROPORPHYRINOGEN-III SYNTHASE, CHLOROPLASTIC"/>
    <property type="match status" value="1"/>
</dbReference>
<comment type="catalytic activity">
    <reaction evidence="8 9">
        <text>hydroxymethylbilane = uroporphyrinogen III + H2O</text>
        <dbReference type="Rhea" id="RHEA:18965"/>
        <dbReference type="ChEBI" id="CHEBI:15377"/>
        <dbReference type="ChEBI" id="CHEBI:57308"/>
        <dbReference type="ChEBI" id="CHEBI:57845"/>
        <dbReference type="EC" id="4.2.1.75"/>
    </reaction>
</comment>
<evidence type="ECO:0000256" key="4">
    <source>
        <dbReference type="ARBA" id="ARBA00023239"/>
    </source>
</evidence>
<dbReference type="InterPro" id="IPR003754">
    <property type="entry name" value="4pyrrol_synth_uPrphyn_synth"/>
</dbReference>
<comment type="function">
    <text evidence="6 9">Catalyzes cyclization of the linear tetrapyrrole, hydroxymethylbilane, to the macrocyclic uroporphyrinogen III.</text>
</comment>
<comment type="caution">
    <text evidence="11">The sequence shown here is derived from an EMBL/GenBank/DDBJ whole genome shotgun (WGS) entry which is preliminary data.</text>
</comment>
<evidence type="ECO:0000256" key="3">
    <source>
        <dbReference type="ARBA" id="ARBA00013109"/>
    </source>
</evidence>
<gene>
    <name evidence="11" type="ORF">J2S67_000647</name>
</gene>
<evidence type="ECO:0000259" key="10">
    <source>
        <dbReference type="Pfam" id="PF02602"/>
    </source>
</evidence>
<sequence>MSVPRVLVPRPAGRAARLCAALEDAGLEPCAHPFIDFSYADAALISAFNERLARGGYAHLVVTSKTTVQALSSQGNFAPHASVSVVAVGRATAAALEEAGVRVDHVAAGSGEALVASFPHYVEGPRSVAYPVSAKAGPTVKDGLTHLGWDVERFDAYAPVPAPLPAELPGLIRAGAFHALLLTSPYIADLVLAHQPPDSTKLIAIGKPTAQRIQEHGYRLAAQAEHPYPADLVTALRRVTAPLPDGNATPRREANPRS</sequence>
<evidence type="ECO:0000313" key="11">
    <source>
        <dbReference type="EMBL" id="MDR7293379.1"/>
    </source>
</evidence>
<dbReference type="EC" id="4.2.1.75" evidence="3 9"/>
<keyword evidence="12" id="KW-1185">Reference proteome</keyword>
<comment type="similarity">
    <text evidence="2 9">Belongs to the uroporphyrinogen-III synthase family.</text>
</comment>
<comment type="pathway">
    <text evidence="1 9">Porphyrin-containing compound metabolism; protoporphyrin-IX biosynthesis; coproporphyrinogen-III from 5-aminolevulinate: step 3/4.</text>
</comment>
<dbReference type="EMBL" id="JAVDXX010000001">
    <property type="protein sequence ID" value="MDR7293379.1"/>
    <property type="molecule type" value="Genomic_DNA"/>
</dbReference>
<organism evidence="11 12">
    <name type="scientific">Pseudoglutamicibacter albus</name>
    <dbReference type="NCBI Taxonomy" id="98671"/>
    <lineage>
        <taxon>Bacteria</taxon>
        <taxon>Bacillati</taxon>
        <taxon>Actinomycetota</taxon>
        <taxon>Actinomycetes</taxon>
        <taxon>Micrococcales</taxon>
        <taxon>Micrococcaceae</taxon>
        <taxon>Pseudoglutamicibacter</taxon>
    </lineage>
</organism>
<reference evidence="11" key="1">
    <citation type="submission" date="2023-07" db="EMBL/GenBank/DDBJ databases">
        <title>Sequencing the genomes of 1000 actinobacteria strains.</title>
        <authorList>
            <person name="Klenk H.-P."/>
        </authorList>
    </citation>
    <scope>NUCLEOTIDE SEQUENCE</scope>
    <source>
        <strain evidence="11">DSM 13068</strain>
    </source>
</reference>
<keyword evidence="5 9" id="KW-0627">Porphyrin biosynthesis</keyword>
<name>A0ABU1YYD5_9MICC</name>
<feature type="domain" description="Tetrapyrrole biosynthesis uroporphyrinogen III synthase" evidence="10">
    <location>
        <begin position="18"/>
        <end position="233"/>
    </location>
</feature>
<protein>
    <recommendedName>
        <fullName evidence="7 9">Uroporphyrinogen-III synthase</fullName>
        <ecNumber evidence="3 9">4.2.1.75</ecNumber>
    </recommendedName>
</protein>
<evidence type="ECO:0000256" key="7">
    <source>
        <dbReference type="ARBA" id="ARBA00040167"/>
    </source>
</evidence>
<evidence type="ECO:0000256" key="6">
    <source>
        <dbReference type="ARBA" id="ARBA00037589"/>
    </source>
</evidence>
<dbReference type="Pfam" id="PF02602">
    <property type="entry name" value="HEM4"/>
    <property type="match status" value="1"/>
</dbReference>
<dbReference type="CDD" id="cd06578">
    <property type="entry name" value="HemD"/>
    <property type="match status" value="1"/>
</dbReference>
<evidence type="ECO:0000256" key="5">
    <source>
        <dbReference type="ARBA" id="ARBA00023244"/>
    </source>
</evidence>
<evidence type="ECO:0000256" key="8">
    <source>
        <dbReference type="ARBA" id="ARBA00048617"/>
    </source>
</evidence>